<keyword evidence="4" id="KW-1185">Reference proteome</keyword>
<dbReference type="RefSeq" id="WP_258569433.1">
    <property type="nucleotide sequence ID" value="NZ_JAKUDN010000002.1"/>
</dbReference>
<accession>A0ABT1L571</accession>
<comment type="caution">
    <text evidence="3">The sequence shown here is derived from an EMBL/GenBank/DDBJ whole genome shotgun (WGS) entry which is preliminary data.</text>
</comment>
<feature type="compositionally biased region" description="Polar residues" evidence="2">
    <location>
        <begin position="717"/>
        <end position="726"/>
    </location>
</feature>
<gene>
    <name evidence="3" type="ORF">MKS91_03370</name>
</gene>
<organism evidence="3 4">
    <name type="scientific">Candidatus Synchoanobacter obligatus</name>
    <dbReference type="NCBI Taxonomy" id="2919597"/>
    <lineage>
        <taxon>Bacteria</taxon>
        <taxon>Pseudomonadati</taxon>
        <taxon>Pseudomonadota</taxon>
        <taxon>Gammaproteobacteria</taxon>
        <taxon>Candidatus Comchoanobacterales</taxon>
        <taxon>Candidatus Comchoanobacteraceae</taxon>
        <taxon>Candidatus Synchoanobacter</taxon>
    </lineage>
</organism>
<reference evidence="3 4" key="1">
    <citation type="journal article" date="2022" name="Nat. Microbiol.">
        <title>The microbiome of a bacterivorous marine choanoflagellate contains a resource-demanding obligate bacterial associate.</title>
        <authorList>
            <person name="Needham D.M."/>
            <person name="Poirier C."/>
            <person name="Bachy C."/>
            <person name="George E.E."/>
            <person name="Wilken S."/>
            <person name="Yung C.C.M."/>
            <person name="Limardo A.J."/>
            <person name="Morando M."/>
            <person name="Sudek L."/>
            <person name="Malmstrom R.R."/>
            <person name="Keeling P.J."/>
            <person name="Santoro A.E."/>
            <person name="Worden A.Z."/>
        </authorList>
    </citation>
    <scope>NUCLEOTIDE SEQUENCE [LARGE SCALE GENOMIC DNA]</scope>
    <source>
        <strain evidence="3 4">Comchoano-2</strain>
    </source>
</reference>
<evidence type="ECO:0000256" key="2">
    <source>
        <dbReference type="SAM" id="MobiDB-lite"/>
    </source>
</evidence>
<dbReference type="SUPFAM" id="SSF57997">
    <property type="entry name" value="Tropomyosin"/>
    <property type="match status" value="1"/>
</dbReference>
<dbReference type="Gene3D" id="1.10.287.1490">
    <property type="match status" value="1"/>
</dbReference>
<evidence type="ECO:0000313" key="4">
    <source>
        <dbReference type="Proteomes" id="UP001320768"/>
    </source>
</evidence>
<feature type="region of interest" description="Disordered" evidence="2">
    <location>
        <begin position="278"/>
        <end position="305"/>
    </location>
</feature>
<feature type="compositionally biased region" description="Low complexity" evidence="2">
    <location>
        <begin position="545"/>
        <end position="561"/>
    </location>
</feature>
<name>A0ABT1L571_9GAMM</name>
<dbReference type="EMBL" id="JAKUDN010000002">
    <property type="protein sequence ID" value="MCP8352327.1"/>
    <property type="molecule type" value="Genomic_DNA"/>
</dbReference>
<keyword evidence="1" id="KW-0175">Coiled coil</keyword>
<feature type="region of interest" description="Disordered" evidence="2">
    <location>
        <begin position="712"/>
        <end position="735"/>
    </location>
</feature>
<evidence type="ECO:0000256" key="1">
    <source>
        <dbReference type="SAM" id="Coils"/>
    </source>
</evidence>
<dbReference type="Proteomes" id="UP001320768">
    <property type="component" value="Unassembled WGS sequence"/>
</dbReference>
<evidence type="ECO:0000313" key="3">
    <source>
        <dbReference type="EMBL" id="MCP8352327.1"/>
    </source>
</evidence>
<proteinExistence type="predicted"/>
<feature type="coiled-coil region" evidence="1">
    <location>
        <begin position="591"/>
        <end position="659"/>
    </location>
</feature>
<protein>
    <submittedName>
        <fullName evidence="3">Uncharacterized protein</fullName>
    </submittedName>
</protein>
<sequence>MQNLLDAAAAATVVVQRSRETQVQAQARNDAITKAISERRELASNDQERPIEQRVISILEYIKDGNSITWGDLQAREIFTPEEEPGVKYLLNASQDTSSINFQDIEYVGPGQYISARFEINKSKMLVHVDTTAHAGHVVAMFAKTHNNLTLNLRDKHNDGTNIVPLRGSVILEYLTEIKEKISGGHTVRVSQNKEDHQRYTKERLDALIAFGEDYVAEHKQCHWADLHEGFNQHLLDENGGLQAQLAAAVNDLTVAETKADDSKEAVASLKLQLEEANTRATKAESDKTSLESKVAEATERADTAEKQLDAAKQEGVIAIARATEAEGNLKGLKSELAEAKADTKSSKDALVAMEEKVTSLEAELLAERSKVQNQEQEAADDQSFSLANLLLGRFIIGGNSKRRDDDQDRELEKHIFTPEEVGGSRWHVNVLEQQLKALEAQRDQIQEGAKEAEAKANEFERKLKLAVSENDELRSKQSILGAIKEEPGGLQIERLEQELRQSDQKLAEEKLALEELSIGYVELEHENERLLQENADLAVELKSASEAAGHGSGSDSGVASETEDGAASSEDSALSVKALEDRLVERAAINLEVMRENDQLKAKVRRLEGLKSDADRVRGLEEQLDAGHAPKRELEAKIQTLEAKVASLNGDLETQQEEIDKVGIHVVRQDSLDRAKAEIRALGGKLESQEVVIKEKEALIEQLREDLDAAKKPTWVQDTVQSMDPSSRGGMKPK</sequence>
<feature type="region of interest" description="Disordered" evidence="2">
    <location>
        <begin position="545"/>
        <end position="574"/>
    </location>
</feature>